<dbReference type="Proteomes" id="UP000092445">
    <property type="component" value="Unassembled WGS sequence"/>
</dbReference>
<feature type="region of interest" description="Disordered" evidence="1">
    <location>
        <begin position="382"/>
        <end position="408"/>
    </location>
</feature>
<dbReference type="InterPro" id="IPR005162">
    <property type="entry name" value="Retrotrans_gag_dom"/>
</dbReference>
<name>A0A1A9ZW93_GLOPL</name>
<feature type="domain" description="Retrotransposon gag" evidence="2">
    <location>
        <begin position="163"/>
        <end position="241"/>
    </location>
</feature>
<dbReference type="Pfam" id="PF03732">
    <property type="entry name" value="Retrotrans_gag"/>
    <property type="match status" value="1"/>
</dbReference>
<dbReference type="STRING" id="7398.A0A1A9ZW93"/>
<evidence type="ECO:0000259" key="2">
    <source>
        <dbReference type="Pfam" id="PF03732"/>
    </source>
</evidence>
<dbReference type="EnsemblMetazoa" id="GPAI027023-RA">
    <property type="protein sequence ID" value="GPAI027023-PA"/>
    <property type="gene ID" value="GPAI027023"/>
</dbReference>
<reference evidence="4" key="1">
    <citation type="submission" date="2014-03" db="EMBL/GenBank/DDBJ databases">
        <authorList>
            <person name="Aksoy S."/>
            <person name="Warren W."/>
            <person name="Wilson R.K."/>
        </authorList>
    </citation>
    <scope>NUCLEOTIDE SEQUENCE [LARGE SCALE GENOMIC DNA]</scope>
    <source>
        <strain evidence="4">IAEA</strain>
    </source>
</reference>
<proteinExistence type="predicted"/>
<evidence type="ECO:0000313" key="4">
    <source>
        <dbReference type="Proteomes" id="UP000092445"/>
    </source>
</evidence>
<protein>
    <submittedName>
        <fullName evidence="3">Retrotrans_gag domain-containing protein</fullName>
    </submittedName>
</protein>
<dbReference type="PANTHER" id="PTHR33223:SF11">
    <property type="entry name" value="ELEMENT PROTEIN, PUTATIVE-RELATED"/>
    <property type="match status" value="1"/>
</dbReference>
<accession>A0A1A9ZW93</accession>
<evidence type="ECO:0000313" key="3">
    <source>
        <dbReference type="EnsemblMetazoa" id="GPAI027023-PA"/>
    </source>
</evidence>
<dbReference type="VEuPathDB" id="VectorBase:GPAI027023"/>
<dbReference type="PANTHER" id="PTHR33223">
    <property type="entry name" value="CCHC-TYPE DOMAIN-CONTAINING PROTEIN"/>
    <property type="match status" value="1"/>
</dbReference>
<keyword evidence="4" id="KW-1185">Reference proteome</keyword>
<organism evidence="3 4">
    <name type="scientific">Glossina pallidipes</name>
    <name type="common">Tsetse fly</name>
    <dbReference type="NCBI Taxonomy" id="7398"/>
    <lineage>
        <taxon>Eukaryota</taxon>
        <taxon>Metazoa</taxon>
        <taxon>Ecdysozoa</taxon>
        <taxon>Arthropoda</taxon>
        <taxon>Hexapoda</taxon>
        <taxon>Insecta</taxon>
        <taxon>Pterygota</taxon>
        <taxon>Neoptera</taxon>
        <taxon>Endopterygota</taxon>
        <taxon>Diptera</taxon>
        <taxon>Brachycera</taxon>
        <taxon>Muscomorpha</taxon>
        <taxon>Hippoboscoidea</taxon>
        <taxon>Glossinidae</taxon>
        <taxon>Glossina</taxon>
    </lineage>
</organism>
<evidence type="ECO:0000256" key="1">
    <source>
        <dbReference type="SAM" id="MobiDB-lite"/>
    </source>
</evidence>
<sequence>MRRRWAQFINQDRKPEVITRIQELQTQLEAFIKQRSLSPASHARVGADGIPIGEKIPPHPPANTTTLHVPVTIKGPDNRGPSATQPATTLTTNDTQETVQLTVPIGGAHQTLPITADVRPAIEVVSRWGLNFADHREPIAYIERVEEMAEAYSVDKDRLPATMVVMLRDRALAWYRSNNQHWTSWEKFRTDFTRFFLSPRHLDRLEDDIRRRTQRPRENFQDYVLALQDMMRHILMSEGQQLEPIYMNAQPEYLWYIRRRDFNRLAELMELASNLEAIPTGNAFLEIPRDGRQAHYGTRSYSCPAERQPLTTTSWQNNNITNARTNNIYVAAAADPAAAKYHNCNGPWRNACLTTSTEASHNCKSHSPKQRSQQQIILQLESQQQRHQRNYQQQRTSNQRSQQFQTQQ</sequence>
<dbReference type="AlphaFoldDB" id="A0A1A9ZW93"/>
<reference evidence="3" key="2">
    <citation type="submission" date="2020-05" db="UniProtKB">
        <authorList>
            <consortium name="EnsemblMetazoa"/>
        </authorList>
    </citation>
    <scope>IDENTIFICATION</scope>
    <source>
        <strain evidence="3">IAEA</strain>
    </source>
</reference>